<proteinExistence type="inferred from homology"/>
<dbReference type="Gene3D" id="1.20.5.50">
    <property type="match status" value="1"/>
</dbReference>
<dbReference type="InterPro" id="IPR042233">
    <property type="entry name" value="Cell_div_ZapA_N"/>
</dbReference>
<accession>A0A6S6U717</accession>
<name>A0A6S6U717_9GAMM</name>
<comment type="function">
    <text evidence="9">Activator of cell division through the inhibition of FtsZ GTPase activity, therefore promoting FtsZ assembly into bundles of protofilaments necessary for the formation of the division Z ring. It is recruited early at mid-cell but it is not essential for cell division.</text>
</comment>
<dbReference type="AlphaFoldDB" id="A0A6S6U717"/>
<dbReference type="GO" id="GO:0005829">
    <property type="term" value="C:cytosol"/>
    <property type="evidence" value="ECO:0007669"/>
    <property type="project" value="TreeGrafter"/>
</dbReference>
<evidence type="ECO:0000256" key="9">
    <source>
        <dbReference type="ARBA" id="ARBA00024910"/>
    </source>
</evidence>
<evidence type="ECO:0000256" key="5">
    <source>
        <dbReference type="ARBA" id="ARBA00022618"/>
    </source>
</evidence>
<dbReference type="Gene3D" id="3.30.160.880">
    <property type="entry name" value="Cell division protein ZapA protomer, N-terminal domain"/>
    <property type="match status" value="1"/>
</dbReference>
<keyword evidence="7" id="KW-0717">Septation</keyword>
<dbReference type="InterPro" id="IPR036192">
    <property type="entry name" value="Cell_div_ZapA-like_sf"/>
</dbReference>
<evidence type="ECO:0000256" key="1">
    <source>
        <dbReference type="ARBA" id="ARBA00004496"/>
    </source>
</evidence>
<dbReference type="GO" id="GO:0000921">
    <property type="term" value="P:septin ring assembly"/>
    <property type="evidence" value="ECO:0007669"/>
    <property type="project" value="TreeGrafter"/>
</dbReference>
<comment type="subcellular location">
    <subcellularLocation>
        <location evidence="1">Cytoplasm</location>
    </subcellularLocation>
</comment>
<dbReference type="SUPFAM" id="SSF102829">
    <property type="entry name" value="Cell division protein ZapA-like"/>
    <property type="match status" value="1"/>
</dbReference>
<comment type="similarity">
    <text evidence="2">Belongs to the ZapA family. Type 1 subfamily.</text>
</comment>
<dbReference type="InterPro" id="IPR007838">
    <property type="entry name" value="Cell_div_ZapA-like"/>
</dbReference>
<evidence type="ECO:0000256" key="8">
    <source>
        <dbReference type="ARBA" id="ARBA00023306"/>
    </source>
</evidence>
<dbReference type="Pfam" id="PF05164">
    <property type="entry name" value="ZapA"/>
    <property type="match status" value="1"/>
</dbReference>
<evidence type="ECO:0000256" key="2">
    <source>
        <dbReference type="ARBA" id="ARBA00010074"/>
    </source>
</evidence>
<gene>
    <name evidence="12" type="ORF">HELGO_WM24220</name>
</gene>
<protein>
    <recommendedName>
        <fullName evidence="3">Cell division protein ZapA</fullName>
    </recommendedName>
    <alternativeName>
        <fullName evidence="11">Z ring-associated protein ZapA</fullName>
    </alternativeName>
</protein>
<organism evidence="12">
    <name type="scientific">uncultured Thiotrichaceae bacterium</name>
    <dbReference type="NCBI Taxonomy" id="298394"/>
    <lineage>
        <taxon>Bacteria</taxon>
        <taxon>Pseudomonadati</taxon>
        <taxon>Pseudomonadota</taxon>
        <taxon>Gammaproteobacteria</taxon>
        <taxon>Thiotrichales</taxon>
        <taxon>Thiotrichaceae</taxon>
        <taxon>environmental samples</taxon>
    </lineage>
</organism>
<dbReference type="GO" id="GO:0000917">
    <property type="term" value="P:division septum assembly"/>
    <property type="evidence" value="ECO:0007669"/>
    <property type="project" value="UniProtKB-KW"/>
</dbReference>
<evidence type="ECO:0000313" key="12">
    <source>
        <dbReference type="EMBL" id="CAA6830165.1"/>
    </source>
</evidence>
<dbReference type="GO" id="GO:0030428">
    <property type="term" value="C:cell septum"/>
    <property type="evidence" value="ECO:0007669"/>
    <property type="project" value="TreeGrafter"/>
</dbReference>
<keyword evidence="6" id="KW-0175">Coiled coil</keyword>
<keyword evidence="8" id="KW-0131">Cell cycle</keyword>
<keyword evidence="4" id="KW-0963">Cytoplasm</keyword>
<dbReference type="PANTHER" id="PTHR34981">
    <property type="entry name" value="CELL DIVISION PROTEIN ZAPA"/>
    <property type="match status" value="1"/>
</dbReference>
<keyword evidence="5 12" id="KW-0132">Cell division</keyword>
<sequence length="118" mass="13060">MDTENQEVVPMKVSIFGREYPVACPPGEENALLHSAKFVDTEMQKVRNSGKVVGSDRIAVMVSLNIAHELLISRYNQDTADTGGNVSIEANTQSLKRIDAMNQKIDASLQKFQSYLSE</sequence>
<dbReference type="EMBL" id="CACVAT010000566">
    <property type="protein sequence ID" value="CAA6830165.1"/>
    <property type="molecule type" value="Genomic_DNA"/>
</dbReference>
<evidence type="ECO:0000256" key="10">
    <source>
        <dbReference type="ARBA" id="ARBA00026068"/>
    </source>
</evidence>
<dbReference type="PANTHER" id="PTHR34981:SF1">
    <property type="entry name" value="CELL DIVISION PROTEIN ZAPA"/>
    <property type="match status" value="1"/>
</dbReference>
<dbReference type="GO" id="GO:0043093">
    <property type="term" value="P:FtsZ-dependent cytokinesis"/>
    <property type="evidence" value="ECO:0007669"/>
    <property type="project" value="TreeGrafter"/>
</dbReference>
<evidence type="ECO:0000256" key="11">
    <source>
        <dbReference type="ARBA" id="ARBA00033158"/>
    </source>
</evidence>
<evidence type="ECO:0000256" key="6">
    <source>
        <dbReference type="ARBA" id="ARBA00023054"/>
    </source>
</evidence>
<reference evidence="12" key="1">
    <citation type="submission" date="2020-01" db="EMBL/GenBank/DDBJ databases">
        <authorList>
            <person name="Meier V. D."/>
            <person name="Meier V D."/>
        </authorList>
    </citation>
    <scope>NUCLEOTIDE SEQUENCE</scope>
    <source>
        <strain evidence="12">HLG_WM_MAG_09</strain>
    </source>
</reference>
<comment type="subunit">
    <text evidence="10">Homodimer. Interacts with FtsZ.</text>
</comment>
<evidence type="ECO:0000256" key="3">
    <source>
        <dbReference type="ARBA" id="ARBA00015195"/>
    </source>
</evidence>
<evidence type="ECO:0000256" key="4">
    <source>
        <dbReference type="ARBA" id="ARBA00022490"/>
    </source>
</evidence>
<evidence type="ECO:0000256" key="7">
    <source>
        <dbReference type="ARBA" id="ARBA00023210"/>
    </source>
</evidence>
<dbReference type="GO" id="GO:0032153">
    <property type="term" value="C:cell division site"/>
    <property type="evidence" value="ECO:0007669"/>
    <property type="project" value="TreeGrafter"/>
</dbReference>